<name>A0ABM5M4D0_BACA1</name>
<sequence length="287" mass="33079">MGNRGIYRVDGFDLSYDIEGAGTPILVIGSAVYYPRLFSAEIKQKYKWIFIDHRGFAKPARTLQPEDQRLDRVLKDIETMRQALQLEDFVIMGHSGHAFMAAEYARIYPEHVRKVVLLNTAPDNSENRQRKSEAFFENTASPERRSRYEKEITKLAGDIEKDPERRFVHMCIRSAAKNFYNDRSDAAALWDGVSVNMPIMDYLWGKAFAELHLIQMLADVQVPVFIGLGRYDYVVAPVSLWDAVDDSYPHVKKVVFEKSGHNPMLEEPQAFEQSLADWIENKKRPQS</sequence>
<dbReference type="PANTHER" id="PTHR43798:SF31">
    <property type="entry name" value="AB HYDROLASE SUPERFAMILY PROTEIN YCLE"/>
    <property type="match status" value="1"/>
</dbReference>
<dbReference type="InterPro" id="IPR029058">
    <property type="entry name" value="AB_hydrolase_fold"/>
</dbReference>
<evidence type="ECO:0000256" key="1">
    <source>
        <dbReference type="ARBA" id="ARBA00022801"/>
    </source>
</evidence>
<reference evidence="3 4" key="1">
    <citation type="journal article" date="2011" name="Front. Microbiol.">
        <title>Genomic signatures of strain selection and enhancement in Bacillus atrophaeus var. globigii, a historical biowarfare simulant.</title>
        <authorList>
            <person name="Gibbons H.S."/>
            <person name="Broomall S.M."/>
            <person name="McNew L.A."/>
            <person name="Daligault H."/>
            <person name="Chapman C."/>
            <person name="Bruce D."/>
            <person name="Karavis M."/>
            <person name="Krepps M."/>
            <person name="McGregor P.A."/>
            <person name="Hong C."/>
            <person name="Park K.H."/>
            <person name="Akmal A."/>
            <person name="Feldman A."/>
            <person name="Lin J.S."/>
            <person name="Chang W.E."/>
            <person name="Higgs B.W."/>
            <person name="Demirev P."/>
            <person name="Lindquist J."/>
            <person name="Liem A."/>
            <person name="Fochler E."/>
            <person name="Read T.D."/>
            <person name="Tapia R."/>
            <person name="Johnson S."/>
            <person name="Bishop-Lilly K.A."/>
            <person name="Detter C."/>
            <person name="Han C."/>
            <person name="Sozhamannan S."/>
            <person name="Rosenzweig C.N."/>
            <person name="Skowronski E.W."/>
        </authorList>
    </citation>
    <scope>NUCLEOTIDE SEQUENCE [LARGE SCALE GENOMIC DNA]</scope>
    <source>
        <strain evidence="3 4">1942</strain>
    </source>
</reference>
<proteinExistence type="predicted"/>
<dbReference type="InterPro" id="IPR000073">
    <property type="entry name" value="AB_hydrolase_1"/>
</dbReference>
<evidence type="ECO:0000313" key="4">
    <source>
        <dbReference type="Proteomes" id="UP000006867"/>
    </source>
</evidence>
<feature type="domain" description="AB hydrolase-1" evidence="2">
    <location>
        <begin position="34"/>
        <end position="268"/>
    </location>
</feature>
<keyword evidence="1 3" id="KW-0378">Hydrolase</keyword>
<organism evidence="3 4">
    <name type="scientific">Bacillus atrophaeus (strain 1942)</name>
    <dbReference type="NCBI Taxonomy" id="720555"/>
    <lineage>
        <taxon>Bacteria</taxon>
        <taxon>Bacillati</taxon>
        <taxon>Bacillota</taxon>
        <taxon>Bacilli</taxon>
        <taxon>Bacillales</taxon>
        <taxon>Bacillaceae</taxon>
        <taxon>Bacillus</taxon>
    </lineage>
</organism>
<dbReference type="Gene3D" id="3.40.50.1820">
    <property type="entry name" value="alpha/beta hydrolase"/>
    <property type="match status" value="1"/>
</dbReference>
<dbReference type="RefSeq" id="WP_004430220.1">
    <property type="nucleotide sequence ID" value="NC_014639.1"/>
</dbReference>
<accession>A0ABM5M4D0</accession>
<dbReference type="SUPFAM" id="SSF53474">
    <property type="entry name" value="alpha/beta-Hydrolases"/>
    <property type="match status" value="1"/>
</dbReference>
<keyword evidence="4" id="KW-1185">Reference proteome</keyword>
<gene>
    <name evidence="3" type="ordered locus">BATR1942_20510</name>
</gene>
<protein>
    <submittedName>
        <fullName evidence="3">Hydrolase</fullName>
    </submittedName>
</protein>
<evidence type="ECO:0000259" key="2">
    <source>
        <dbReference type="Pfam" id="PF00561"/>
    </source>
</evidence>
<dbReference type="GO" id="GO:0016787">
    <property type="term" value="F:hydrolase activity"/>
    <property type="evidence" value="ECO:0007669"/>
    <property type="project" value="UniProtKB-KW"/>
</dbReference>
<dbReference type="InterPro" id="IPR050266">
    <property type="entry name" value="AB_hydrolase_sf"/>
</dbReference>
<dbReference type="PANTHER" id="PTHR43798">
    <property type="entry name" value="MONOACYLGLYCEROL LIPASE"/>
    <property type="match status" value="1"/>
</dbReference>
<dbReference type="EMBL" id="CP002207">
    <property type="protein sequence ID" value="ADP35017.1"/>
    <property type="molecule type" value="Genomic_DNA"/>
</dbReference>
<dbReference type="Proteomes" id="UP000006867">
    <property type="component" value="Chromosome"/>
</dbReference>
<dbReference type="Pfam" id="PF00561">
    <property type="entry name" value="Abhydrolase_1"/>
    <property type="match status" value="1"/>
</dbReference>
<evidence type="ECO:0000313" key="3">
    <source>
        <dbReference type="EMBL" id="ADP35017.1"/>
    </source>
</evidence>